<sequence length="300" mass="35088">MFAISPTDINWFKFLKNEGLNNEVNFWTPTPWNVSRLASGDRLYFMLKSPIRKIGGYGQFLDYKNTTVNQAWNEFGLKNGCASKKEFTERLDKYKSERSTDETSVSDSEIGCIVLTNAVFFDEDAFLDLDNYEIDFSRYIVKIKYYNSEDPLQIQEQAMELPSTFELLQTDAEKLKKARLVTERKGQGIFRAKLTLAYNNKCCITGEDTPELLEAAHIQPYIDKNSNHVKNGLLLRVDFHKIYDSGLMYIDDNYKIHISPHIESEFYRRYNGKEINLPNDENLRPSKEALMYKQFEFRNE</sequence>
<keyword evidence="3" id="KW-1185">Reference proteome</keyword>
<comment type="caution">
    <text evidence="2">The sequence shown here is derived from an EMBL/GenBank/DDBJ whole genome shotgun (WGS) entry which is preliminary data.</text>
</comment>
<organism evidence="2 3">
    <name type="scientific">Halomarinibacterium sedimenti</name>
    <dbReference type="NCBI Taxonomy" id="2857106"/>
    <lineage>
        <taxon>Bacteria</taxon>
        <taxon>Pseudomonadati</taxon>
        <taxon>Bacteroidota</taxon>
        <taxon>Flavobacteriia</taxon>
        <taxon>Flavobacteriales</taxon>
        <taxon>Flavobacteriaceae</taxon>
        <taxon>Halomarinibacterium</taxon>
    </lineage>
</organism>
<dbReference type="GO" id="GO:0004519">
    <property type="term" value="F:endonuclease activity"/>
    <property type="evidence" value="ECO:0007669"/>
    <property type="project" value="UniProtKB-KW"/>
</dbReference>
<dbReference type="Proteomes" id="UP001138686">
    <property type="component" value="Unassembled WGS sequence"/>
</dbReference>
<dbReference type="InterPro" id="IPR003615">
    <property type="entry name" value="HNH_nuc"/>
</dbReference>
<gene>
    <name evidence="2" type="ORF">KXJ69_08300</name>
</gene>
<dbReference type="Pfam" id="PF13391">
    <property type="entry name" value="HNH_2"/>
    <property type="match status" value="1"/>
</dbReference>
<evidence type="ECO:0000259" key="1">
    <source>
        <dbReference type="Pfam" id="PF13391"/>
    </source>
</evidence>
<proteinExistence type="predicted"/>
<name>A0A9X1JVT3_9FLAO</name>
<feature type="domain" description="HNH nuclease" evidence="1">
    <location>
        <begin position="202"/>
        <end position="251"/>
    </location>
</feature>
<keyword evidence="2" id="KW-0255">Endonuclease</keyword>
<protein>
    <submittedName>
        <fullName evidence="2">HNH endonuclease</fullName>
    </submittedName>
</protein>
<evidence type="ECO:0000313" key="3">
    <source>
        <dbReference type="Proteomes" id="UP001138686"/>
    </source>
</evidence>
<dbReference type="RefSeq" id="WP_219052555.1">
    <property type="nucleotide sequence ID" value="NZ_JAHWDP010000003.1"/>
</dbReference>
<accession>A0A9X1JVT3</accession>
<keyword evidence="2" id="KW-0540">Nuclease</keyword>
<evidence type="ECO:0000313" key="2">
    <source>
        <dbReference type="EMBL" id="MBW2938105.1"/>
    </source>
</evidence>
<dbReference type="EMBL" id="JAHWDP010000003">
    <property type="protein sequence ID" value="MBW2938105.1"/>
    <property type="molecule type" value="Genomic_DNA"/>
</dbReference>
<keyword evidence="2" id="KW-0378">Hydrolase</keyword>
<reference evidence="2" key="1">
    <citation type="submission" date="2021-07" db="EMBL/GenBank/DDBJ databases">
        <title>Aureisphaera sp. CAU 1614 isolated from sea sediment.</title>
        <authorList>
            <person name="Kim W."/>
        </authorList>
    </citation>
    <scope>NUCLEOTIDE SEQUENCE</scope>
    <source>
        <strain evidence="2">CAU 1614</strain>
    </source>
</reference>
<dbReference type="AlphaFoldDB" id="A0A9X1JVT3"/>